<reference evidence="2" key="1">
    <citation type="journal article" date="2019" name="Int. J. Syst. Evol. Microbiol.">
        <title>The Global Catalogue of Microorganisms (GCM) 10K type strain sequencing project: providing services to taxonomists for standard genome sequencing and annotation.</title>
        <authorList>
            <consortium name="The Broad Institute Genomics Platform"/>
            <consortium name="The Broad Institute Genome Sequencing Center for Infectious Disease"/>
            <person name="Wu L."/>
            <person name="Ma J."/>
        </authorList>
    </citation>
    <scope>NUCLEOTIDE SEQUENCE [LARGE SCALE GENOMIC DNA]</scope>
    <source>
        <strain evidence="2">CCM 8896</strain>
    </source>
</reference>
<dbReference type="Proteomes" id="UP001597267">
    <property type="component" value="Unassembled WGS sequence"/>
</dbReference>
<evidence type="ECO:0000313" key="1">
    <source>
        <dbReference type="EMBL" id="MFD1670939.1"/>
    </source>
</evidence>
<organism evidence="1 2">
    <name type="scientific">Agrilactobacillus yilanensis</name>
    <dbReference type="NCBI Taxonomy" id="2485997"/>
    <lineage>
        <taxon>Bacteria</taxon>
        <taxon>Bacillati</taxon>
        <taxon>Bacillota</taxon>
        <taxon>Bacilli</taxon>
        <taxon>Lactobacillales</taxon>
        <taxon>Lactobacillaceae</taxon>
        <taxon>Agrilactobacillus</taxon>
    </lineage>
</organism>
<comment type="caution">
    <text evidence="1">The sequence shown here is derived from an EMBL/GenBank/DDBJ whole genome shotgun (WGS) entry which is preliminary data.</text>
</comment>
<evidence type="ECO:0008006" key="3">
    <source>
        <dbReference type="Google" id="ProtNLM"/>
    </source>
</evidence>
<dbReference type="Gene3D" id="3.10.180.10">
    <property type="entry name" value="2,3-Dihydroxybiphenyl 1,2-Dioxygenase, domain 1"/>
    <property type="match status" value="1"/>
</dbReference>
<dbReference type="InterPro" id="IPR029068">
    <property type="entry name" value="Glyas_Bleomycin-R_OHBP_Dase"/>
</dbReference>
<dbReference type="RefSeq" id="WP_125714047.1">
    <property type="nucleotide sequence ID" value="NZ_JBHTOP010000003.1"/>
</dbReference>
<accession>A0ABW4J4Q0</accession>
<dbReference type="SUPFAM" id="SSF54593">
    <property type="entry name" value="Glyoxalase/Bleomycin resistance protein/Dihydroxybiphenyl dioxygenase"/>
    <property type="match status" value="1"/>
</dbReference>
<sequence>MTKVKQIVPLLPAVDIKATIHFFEDLGFQNIYKKQPRSGSYAVMRNDYLKFHLYTYKKLEIPTPTNMYLFEIENIDEFHQHLETTYQENVGKKPSRSGLPRMGTPKSLNFDRRFSLTDPNGNHFIFVEPYLQKADHKIQTKFERIYWESNTLAYSHESPLEAAKMMQAGISRYNLADEQPQFVFQAYVLLVDCFVLLGKTASAQEFYLQAQKFQPQSRNIDDKYLQDALEQFQKYEYLGY</sequence>
<keyword evidence="2" id="KW-1185">Reference proteome</keyword>
<proteinExistence type="predicted"/>
<protein>
    <recommendedName>
        <fullName evidence="3">VOC family protein</fullName>
    </recommendedName>
</protein>
<name>A0ABW4J4Q0_9LACO</name>
<evidence type="ECO:0000313" key="2">
    <source>
        <dbReference type="Proteomes" id="UP001597267"/>
    </source>
</evidence>
<dbReference type="EMBL" id="JBHTOP010000003">
    <property type="protein sequence ID" value="MFD1670939.1"/>
    <property type="molecule type" value="Genomic_DNA"/>
</dbReference>
<gene>
    <name evidence="1" type="ORF">ACFQ5M_02375</name>
</gene>